<keyword evidence="4" id="KW-0012">Acyltransferase</keyword>
<feature type="transmembrane region" description="Helical" evidence="1">
    <location>
        <begin position="50"/>
        <end position="71"/>
    </location>
</feature>
<comment type="caution">
    <text evidence="4">The sequence shown here is derived from an EMBL/GenBank/DDBJ whole genome shotgun (WGS) entry which is preliminary data.</text>
</comment>
<dbReference type="InterPro" id="IPR050879">
    <property type="entry name" value="Acyltransferase_3"/>
</dbReference>
<dbReference type="AlphaFoldDB" id="A0A2T4UVE3"/>
<accession>A0A2T4UVE3</accession>
<dbReference type="EMBL" id="PZPL01000001">
    <property type="protein sequence ID" value="PTL73479.1"/>
    <property type="molecule type" value="Genomic_DNA"/>
</dbReference>
<evidence type="ECO:0000259" key="3">
    <source>
        <dbReference type="Pfam" id="PF19040"/>
    </source>
</evidence>
<dbReference type="GO" id="GO:0016020">
    <property type="term" value="C:membrane"/>
    <property type="evidence" value="ECO:0007669"/>
    <property type="project" value="TreeGrafter"/>
</dbReference>
<dbReference type="GO" id="GO:0009103">
    <property type="term" value="P:lipopolysaccharide biosynthetic process"/>
    <property type="evidence" value="ECO:0007669"/>
    <property type="project" value="TreeGrafter"/>
</dbReference>
<feature type="transmembrane region" description="Helical" evidence="1">
    <location>
        <begin position="316"/>
        <end position="335"/>
    </location>
</feature>
<feature type="domain" description="SGNH" evidence="3">
    <location>
        <begin position="451"/>
        <end position="675"/>
    </location>
</feature>
<feature type="transmembrane region" description="Helical" evidence="1">
    <location>
        <begin position="272"/>
        <end position="295"/>
    </location>
</feature>
<dbReference type="Pfam" id="PF19040">
    <property type="entry name" value="SGNH"/>
    <property type="match status" value="1"/>
</dbReference>
<dbReference type="Proteomes" id="UP000241085">
    <property type="component" value="Unassembled WGS sequence"/>
</dbReference>
<dbReference type="RefSeq" id="WP_107574920.1">
    <property type="nucleotide sequence ID" value="NZ_PZPL01000001.1"/>
</dbReference>
<feature type="transmembrane region" description="Helical" evidence="1">
    <location>
        <begin position="92"/>
        <end position="111"/>
    </location>
</feature>
<evidence type="ECO:0000313" key="4">
    <source>
        <dbReference type="EMBL" id="PTL73479.1"/>
    </source>
</evidence>
<protein>
    <submittedName>
        <fullName evidence="4">Acyltransferase</fullName>
    </submittedName>
</protein>
<feature type="transmembrane region" description="Helical" evidence="1">
    <location>
        <begin position="162"/>
        <end position="178"/>
    </location>
</feature>
<keyword evidence="1" id="KW-0472">Membrane</keyword>
<organism evidence="4 5">
    <name type="scientific">Rathayibacter caricis DSM 15933</name>
    <dbReference type="NCBI Taxonomy" id="1328867"/>
    <lineage>
        <taxon>Bacteria</taxon>
        <taxon>Bacillati</taxon>
        <taxon>Actinomycetota</taxon>
        <taxon>Actinomycetes</taxon>
        <taxon>Micrococcales</taxon>
        <taxon>Microbacteriaceae</taxon>
        <taxon>Rathayibacter</taxon>
    </lineage>
</organism>
<feature type="domain" description="Acyltransferase 3" evidence="2">
    <location>
        <begin position="24"/>
        <end position="354"/>
    </location>
</feature>
<keyword evidence="1" id="KW-0812">Transmembrane</keyword>
<dbReference type="Pfam" id="PF01757">
    <property type="entry name" value="Acyl_transf_3"/>
    <property type="match status" value="1"/>
</dbReference>
<feature type="transmembrane region" description="Helical" evidence="1">
    <location>
        <begin position="245"/>
        <end position="266"/>
    </location>
</feature>
<dbReference type="InterPro" id="IPR043968">
    <property type="entry name" value="SGNH"/>
</dbReference>
<dbReference type="PANTHER" id="PTHR23028">
    <property type="entry name" value="ACETYLTRANSFERASE"/>
    <property type="match status" value="1"/>
</dbReference>
<evidence type="ECO:0000313" key="5">
    <source>
        <dbReference type="Proteomes" id="UP000241085"/>
    </source>
</evidence>
<gene>
    <name evidence="4" type="ORF">C1I63_11905</name>
</gene>
<sequence>MTVRREVAAKTARATSEVSGAFRADIQGLRAVAVGLVIADHIDLPPFHGGYVGVDVFFVISGFLITSHLLSRLRATGRIGFADFYARRMRRILPAALLVAAVSLVAALFLMPPLASDGLIRMAIATALYVPNMQLALSGTDYLAERAPSPFQHYWSLGVEEQFYLLWPLLLLVLFVVLRRSPRAITAALALMVLSSLALCVLVTDQTQPWAFFSLPTRAWELGVGGLVACTVAHGWALRLAARVPAILPVLAWTGLVGIAVVSVVYSDTTPFPGIAAALPVVSAALVILGGSTGSSAGPVSLLRGHLLQWGGRISYSLYLWHWPILVISQAAVGLATPLPLWLKAGMMVVAVALAELTFRLVEEPIRNARPLVAGGPRRSLWVGGAASLALVLLAAGTSPLAAAQPRSTTTIVDPVAPSAPPRFTKIVPANLSPGLAEADESTSEVHRNGCHISDAATVTVNNCLFGDTTSSTEVALFGDSHAAHWFGGLDAWADRSSVAVRSYTKVGCPSVPVLVLDASTPYTECTEWRDDVIDRLVDDPPDVVLLSNTNRLAFVDDEQRIDTWTASVADLAIRLPASTHVVMLANTPELPEDAPRCLSAHLDDAAACGIPRANALDQAWIDAERDAAVRAGMRYADLNDYFCSAARCEEIVGGVLLYRDTSHLTEDWSIAMQDALGAAITPALSD</sequence>
<dbReference type="InterPro" id="IPR002656">
    <property type="entry name" value="Acyl_transf_3_dom"/>
</dbReference>
<evidence type="ECO:0000259" key="2">
    <source>
        <dbReference type="Pfam" id="PF01757"/>
    </source>
</evidence>
<name>A0A2T4UVE3_9MICO</name>
<reference evidence="4 5" key="1">
    <citation type="submission" date="2018-03" db="EMBL/GenBank/DDBJ databases">
        <title>Bacteriophage NCPPB3778 and a type I-E CRISPR drive the evolution of the US Biological Select Agent, Rathayibacter toxicus.</title>
        <authorList>
            <person name="Davis E.W.II."/>
            <person name="Tabima J.F."/>
            <person name="Weisberg A.J."/>
            <person name="Dantas Lopes L."/>
            <person name="Wiseman M.S."/>
            <person name="Wiseman M.S."/>
            <person name="Pupko T."/>
            <person name="Belcher M.S."/>
            <person name="Sechler A.J."/>
            <person name="Tancos M.A."/>
            <person name="Schroeder B.K."/>
            <person name="Murray T.D."/>
            <person name="Luster D.G."/>
            <person name="Schneider W.L."/>
            <person name="Rogers E."/>
            <person name="Andreote F.D."/>
            <person name="Grunwald N.J."/>
            <person name="Putnam M.L."/>
            <person name="Chang J.H."/>
        </authorList>
    </citation>
    <scope>NUCLEOTIDE SEQUENCE [LARGE SCALE GENOMIC DNA]</scope>
    <source>
        <strain evidence="4 5">DSM 15933</strain>
    </source>
</reference>
<feature type="transmembrane region" description="Helical" evidence="1">
    <location>
        <begin position="185"/>
        <end position="204"/>
    </location>
</feature>
<keyword evidence="1" id="KW-1133">Transmembrane helix</keyword>
<evidence type="ECO:0000256" key="1">
    <source>
        <dbReference type="SAM" id="Phobius"/>
    </source>
</evidence>
<dbReference type="GO" id="GO:0016747">
    <property type="term" value="F:acyltransferase activity, transferring groups other than amino-acyl groups"/>
    <property type="evidence" value="ECO:0007669"/>
    <property type="project" value="InterPro"/>
</dbReference>
<keyword evidence="4" id="KW-0808">Transferase</keyword>
<dbReference type="PANTHER" id="PTHR23028:SF53">
    <property type="entry name" value="ACYL_TRANSF_3 DOMAIN-CONTAINING PROTEIN"/>
    <property type="match status" value="1"/>
</dbReference>
<proteinExistence type="predicted"/>
<keyword evidence="5" id="KW-1185">Reference proteome</keyword>
<feature type="transmembrane region" description="Helical" evidence="1">
    <location>
        <begin position="219"/>
        <end position="238"/>
    </location>
</feature>